<dbReference type="FunFam" id="3.40.630.30:FF:000047">
    <property type="entry name" value="Acetyltransferase, GNAT family"/>
    <property type="match status" value="1"/>
</dbReference>
<dbReference type="SUPFAM" id="SSF55729">
    <property type="entry name" value="Acyl-CoA N-acyltransferases (Nat)"/>
    <property type="match status" value="1"/>
</dbReference>
<dbReference type="AlphaFoldDB" id="A0A3P1SQQ9"/>
<dbReference type="Gene3D" id="3.40.630.30">
    <property type="match status" value="1"/>
</dbReference>
<name>A0A3P1SQQ9_9GAMM</name>
<dbReference type="PROSITE" id="PS51186">
    <property type="entry name" value="GNAT"/>
    <property type="match status" value="1"/>
</dbReference>
<keyword evidence="3" id="KW-1185">Reference proteome</keyword>
<protein>
    <submittedName>
        <fullName evidence="2">N-acetyltransferase</fullName>
    </submittedName>
</protein>
<evidence type="ECO:0000259" key="1">
    <source>
        <dbReference type="PROSITE" id="PS51186"/>
    </source>
</evidence>
<dbReference type="EMBL" id="RQXV01000005">
    <property type="protein sequence ID" value="RRC99430.1"/>
    <property type="molecule type" value="Genomic_DNA"/>
</dbReference>
<comment type="caution">
    <text evidence="2">The sequence shown here is derived from an EMBL/GenBank/DDBJ whole genome shotgun (WGS) entry which is preliminary data.</text>
</comment>
<proteinExistence type="predicted"/>
<gene>
    <name evidence="2" type="ORF">EHS89_11150</name>
</gene>
<accession>A0A3P1SQQ9</accession>
<evidence type="ECO:0000313" key="3">
    <source>
        <dbReference type="Proteomes" id="UP000267535"/>
    </source>
</evidence>
<dbReference type="InterPro" id="IPR000182">
    <property type="entry name" value="GNAT_dom"/>
</dbReference>
<evidence type="ECO:0000313" key="2">
    <source>
        <dbReference type="EMBL" id="RRC99430.1"/>
    </source>
</evidence>
<dbReference type="PANTHER" id="PTHR43441">
    <property type="entry name" value="RIBOSOMAL-PROTEIN-SERINE ACETYLTRANSFERASE"/>
    <property type="match status" value="1"/>
</dbReference>
<dbReference type="Pfam" id="PF13302">
    <property type="entry name" value="Acetyltransf_3"/>
    <property type="match status" value="1"/>
</dbReference>
<dbReference type="GO" id="GO:0008999">
    <property type="term" value="F:protein-N-terminal-alanine acetyltransferase activity"/>
    <property type="evidence" value="ECO:0007669"/>
    <property type="project" value="TreeGrafter"/>
</dbReference>
<reference evidence="2 3" key="1">
    <citation type="submission" date="2018-11" db="EMBL/GenBank/DDBJ databases">
        <title>The draft genome sequence of Amphritea balenae JAMM 1525T.</title>
        <authorList>
            <person name="Fang Z."/>
            <person name="Zhang Y."/>
            <person name="Han X."/>
        </authorList>
    </citation>
    <scope>NUCLEOTIDE SEQUENCE [LARGE SCALE GENOMIC DNA]</scope>
    <source>
        <strain evidence="2 3">JAMM 1525</strain>
    </source>
</reference>
<dbReference type="InterPro" id="IPR016181">
    <property type="entry name" value="Acyl_CoA_acyltransferase"/>
</dbReference>
<feature type="domain" description="N-acetyltransferase" evidence="1">
    <location>
        <begin position="42"/>
        <end position="189"/>
    </location>
</feature>
<dbReference type="Proteomes" id="UP000267535">
    <property type="component" value="Unassembled WGS sequence"/>
</dbReference>
<sequence>MFPRPLSGHAVDNPPPALVPSRICLEGRYVILEPMRADRHAEALYQAGHSTEQGLKIWDYLAYGPWPDLASYTAVIKQQSASQDTVFYALRSKETGDVCGQASFLDINAVNGVIEIGHIWFGPQLQKTRAATEALYLMIRYAMDELGYRRMQWRCNSQNSGSRTAAQRLGFRFEGIFFNHMIFKGKNRDTAWYSILDNEWPTVRELISTWLKEGNFDAEGAARTSLMETMLHRGPDAWARS</sequence>
<dbReference type="GO" id="GO:1990189">
    <property type="term" value="F:protein N-terminal-serine acetyltransferase activity"/>
    <property type="evidence" value="ECO:0007669"/>
    <property type="project" value="TreeGrafter"/>
</dbReference>
<dbReference type="InterPro" id="IPR051908">
    <property type="entry name" value="Ribosomal_N-acetyltransferase"/>
</dbReference>
<dbReference type="OrthoDB" id="5295305at2"/>
<keyword evidence="2" id="KW-0808">Transferase</keyword>
<organism evidence="2 3">
    <name type="scientific">Amphritea balenae</name>
    <dbReference type="NCBI Taxonomy" id="452629"/>
    <lineage>
        <taxon>Bacteria</taxon>
        <taxon>Pseudomonadati</taxon>
        <taxon>Pseudomonadota</taxon>
        <taxon>Gammaproteobacteria</taxon>
        <taxon>Oceanospirillales</taxon>
        <taxon>Oceanospirillaceae</taxon>
        <taxon>Amphritea</taxon>
    </lineage>
</organism>
<dbReference type="PANTHER" id="PTHR43441:SF2">
    <property type="entry name" value="FAMILY ACETYLTRANSFERASE, PUTATIVE (AFU_ORTHOLOGUE AFUA_7G00850)-RELATED"/>
    <property type="match status" value="1"/>
</dbReference>